<evidence type="ECO:0008006" key="3">
    <source>
        <dbReference type="Google" id="ProtNLM"/>
    </source>
</evidence>
<accession>A0AAF0JNC3</accession>
<dbReference type="Gene3D" id="3.30.2310.20">
    <property type="entry name" value="RelE-like"/>
    <property type="match status" value="1"/>
</dbReference>
<dbReference type="SUPFAM" id="SSF143011">
    <property type="entry name" value="RelE-like"/>
    <property type="match status" value="1"/>
</dbReference>
<reference evidence="1" key="1">
    <citation type="submission" date="2022-01" db="EMBL/GenBank/DDBJ databases">
        <title>Complete genome of Methanomicrobium antiquum DSM 21220.</title>
        <authorList>
            <person name="Chen S.-C."/>
            <person name="You Y.-T."/>
            <person name="Zhou Y.-Z."/>
            <person name="Lai M.-C."/>
        </authorList>
    </citation>
    <scope>NUCLEOTIDE SEQUENCE</scope>
    <source>
        <strain evidence="1">DSM 21220</strain>
    </source>
</reference>
<dbReference type="AlphaFoldDB" id="A0AAF0JNC3"/>
<dbReference type="KEGG" id="manq:L1994_03235"/>
<protein>
    <recommendedName>
        <fullName evidence="3">Type II toxin-antitoxin system RelE/ParE family toxin</fullName>
    </recommendedName>
</protein>
<dbReference type="EMBL" id="CP091092">
    <property type="protein sequence ID" value="WFN37420.1"/>
    <property type="molecule type" value="Genomic_DNA"/>
</dbReference>
<evidence type="ECO:0000313" key="1">
    <source>
        <dbReference type="EMBL" id="WFN37420.1"/>
    </source>
</evidence>
<dbReference type="RefSeq" id="WP_278100259.1">
    <property type="nucleotide sequence ID" value="NZ_CP091092.1"/>
</dbReference>
<proteinExistence type="predicted"/>
<dbReference type="GeneID" id="79949376"/>
<gene>
    <name evidence="1" type="ORF">L1994_03235</name>
</gene>
<organism evidence="1 2">
    <name type="scientific">Methanomicrobium antiquum</name>
    <dbReference type="NCBI Taxonomy" id="487686"/>
    <lineage>
        <taxon>Archaea</taxon>
        <taxon>Methanobacteriati</taxon>
        <taxon>Methanobacteriota</taxon>
        <taxon>Stenosarchaea group</taxon>
        <taxon>Methanomicrobia</taxon>
        <taxon>Methanomicrobiales</taxon>
        <taxon>Methanomicrobiaceae</taxon>
        <taxon>Methanomicrobium</taxon>
    </lineage>
</organism>
<keyword evidence="2" id="KW-1185">Reference proteome</keyword>
<evidence type="ECO:0000313" key="2">
    <source>
        <dbReference type="Proteomes" id="UP001218895"/>
    </source>
</evidence>
<sequence>MRIYGLIKHKSAEAINLLPEKTRRIIFDALKSLENNPWPGAGNDKEKLRLHIRRSYTIFYKIYNESHVVLVHDVMIIEQAHKKYSRM</sequence>
<name>A0AAF0JNC3_9EURY</name>
<dbReference type="Proteomes" id="UP001218895">
    <property type="component" value="Chromosome"/>
</dbReference>
<dbReference type="InterPro" id="IPR035093">
    <property type="entry name" value="RelE/ParE_toxin_dom_sf"/>
</dbReference>